<dbReference type="RefSeq" id="WP_068357819.1">
    <property type="nucleotide sequence ID" value="NZ_CP019337.1"/>
</dbReference>
<dbReference type="OrthoDB" id="1269385at2"/>
<dbReference type="AlphaFoldDB" id="A0A1B8U523"/>
<evidence type="ECO:0000313" key="2">
    <source>
        <dbReference type="Proteomes" id="UP000092612"/>
    </source>
</evidence>
<dbReference type="Proteomes" id="UP000092612">
    <property type="component" value="Unassembled WGS sequence"/>
</dbReference>
<protein>
    <submittedName>
        <fullName evidence="1">Uncharacterized protein</fullName>
    </submittedName>
</protein>
<sequence>MDLRKIARNLERERCSKHNEKPKATPKRDSIDISCCCEEFRTKLTNKMSSEIKKEVENDLKKAFKGFGK</sequence>
<gene>
    <name evidence="1" type="ORF">LPB301_03905</name>
</gene>
<accession>A0A1B8U523</accession>
<dbReference type="KEGG" id="prn:BW723_15880"/>
<organism evidence="1 2">
    <name type="scientific">Polaribacter reichenbachii</name>
    <dbReference type="NCBI Taxonomy" id="996801"/>
    <lineage>
        <taxon>Bacteria</taxon>
        <taxon>Pseudomonadati</taxon>
        <taxon>Bacteroidota</taxon>
        <taxon>Flavobacteriia</taxon>
        <taxon>Flavobacteriales</taxon>
        <taxon>Flavobacteriaceae</taxon>
    </lineage>
</organism>
<dbReference type="STRING" id="996801.BW723_15880"/>
<evidence type="ECO:0000313" key="1">
    <source>
        <dbReference type="EMBL" id="OBY66968.1"/>
    </source>
</evidence>
<keyword evidence="2" id="KW-1185">Reference proteome</keyword>
<comment type="caution">
    <text evidence="1">The sequence shown here is derived from an EMBL/GenBank/DDBJ whole genome shotgun (WGS) entry which is preliminary data.</text>
</comment>
<name>A0A1B8U523_9FLAO</name>
<dbReference type="EMBL" id="LSFL01000009">
    <property type="protein sequence ID" value="OBY66968.1"/>
    <property type="molecule type" value="Genomic_DNA"/>
</dbReference>
<reference evidence="2" key="1">
    <citation type="submission" date="2016-02" db="EMBL/GenBank/DDBJ databases">
        <title>Paenibacillus sp. LPB0068, isolated from Crassostrea gigas.</title>
        <authorList>
            <person name="Shin S.-K."/>
            <person name="Yi H."/>
        </authorList>
    </citation>
    <scope>NUCLEOTIDE SEQUENCE [LARGE SCALE GENOMIC DNA]</scope>
    <source>
        <strain evidence="2">KCTC 23969</strain>
    </source>
</reference>
<proteinExistence type="predicted"/>